<protein>
    <submittedName>
        <fullName evidence="10">Zinc finger CCCH domain-containing protein 69</fullName>
    </submittedName>
</protein>
<dbReference type="CDD" id="cd16521">
    <property type="entry name" value="RING-HC_MKRN"/>
    <property type="match status" value="1"/>
</dbReference>
<dbReference type="InterPro" id="IPR000571">
    <property type="entry name" value="Znf_CCCH"/>
</dbReference>
<keyword evidence="4 6" id="KW-0863">Zinc-finger</keyword>
<feature type="zinc finger region" description="C3H1-type" evidence="6">
    <location>
        <begin position="237"/>
        <end position="264"/>
    </location>
</feature>
<dbReference type="SUPFAM" id="SSF90229">
    <property type="entry name" value="CCCH zinc finger"/>
    <property type="match status" value="2"/>
</dbReference>
<evidence type="ECO:0000256" key="1">
    <source>
        <dbReference type="ARBA" id="ARBA00022679"/>
    </source>
</evidence>
<dbReference type="PROSITE" id="PS50089">
    <property type="entry name" value="ZF_RING_2"/>
    <property type="match status" value="1"/>
</dbReference>
<feature type="domain" description="C3H1-type" evidence="9">
    <location>
        <begin position="98"/>
        <end position="125"/>
    </location>
</feature>
<dbReference type="Gene3D" id="3.30.40.10">
    <property type="entry name" value="Zinc/RING finger domain, C3HC4 (zinc finger)"/>
    <property type="match status" value="1"/>
</dbReference>
<accession>A0A6A1WLK4</accession>
<dbReference type="Pfam" id="PF13639">
    <property type="entry name" value="zf-RING_2"/>
    <property type="match status" value="1"/>
</dbReference>
<feature type="domain" description="RING-type" evidence="8">
    <location>
        <begin position="306"/>
        <end position="364"/>
    </location>
</feature>
<gene>
    <name evidence="10" type="ORF">CJ030_MR1G017680</name>
</gene>
<dbReference type="InterPro" id="IPR036855">
    <property type="entry name" value="Znf_CCCH_sf"/>
</dbReference>
<dbReference type="GO" id="GO:0008270">
    <property type="term" value="F:zinc ion binding"/>
    <property type="evidence" value="ECO:0007669"/>
    <property type="project" value="UniProtKB-KW"/>
</dbReference>
<dbReference type="GO" id="GO:0000209">
    <property type="term" value="P:protein polyubiquitination"/>
    <property type="evidence" value="ECO:0007669"/>
    <property type="project" value="InterPro"/>
</dbReference>
<dbReference type="OrthoDB" id="411372at2759"/>
<dbReference type="PROSITE" id="PS00518">
    <property type="entry name" value="ZF_RING_1"/>
    <property type="match status" value="1"/>
</dbReference>
<evidence type="ECO:0000256" key="4">
    <source>
        <dbReference type="ARBA" id="ARBA00022771"/>
    </source>
</evidence>
<evidence type="ECO:0000259" key="8">
    <source>
        <dbReference type="PROSITE" id="PS50089"/>
    </source>
</evidence>
<keyword evidence="3" id="KW-0677">Repeat</keyword>
<dbReference type="Pfam" id="PF18044">
    <property type="entry name" value="zf-CCCH_4"/>
    <property type="match status" value="1"/>
</dbReference>
<evidence type="ECO:0000313" key="10">
    <source>
        <dbReference type="EMBL" id="KAB1224737.1"/>
    </source>
</evidence>
<sequence length="503" mass="56302">MLLKFKVSGTKHPALECLESPCHQSSSSANVDVHRKSDAELGKNSISDLQASIKTPQQIFVFQHLHLFLDDFTPLSLLIKDLISWSCGSNFDSHKIAMSKRVLCKFFAHGACLKGEHCEFSHEWKAPPNNICTYYQKGVCAYGSRCRYEHVKASRGYSSASSSSTNARPSLVSDPVSPGHSTRTALGGVIRVPDNPVEISASFRPFIPPATPAWNQEFGLHDPLDDGDIVEPSYVRPADRSICSFAAAGNCPRGEKCPHIHGDLCPTCGKCCLNPFRPEEREEHLKTCEKKQKQLEALKHSQEIECSVCLERVLSKPTAAERKFGLLSECDHPFCVSCIRNWRSSSPTSGMDVNSALRSCPICRKLSYFVVPSVIWYATKEEKQEIVDSYKTKLKSIDCKHFDFGNGNCPFGTSCFYKHTVKPGSYAWRHLRPPPRRPPPHRINFGVIDDLFDVFEPLEEFEDFSAEDLLNAELTSFEMALLLMDMGLDPCDSSSDEEDLYSQ</sequence>
<feature type="zinc finger region" description="C3H1-type" evidence="6">
    <location>
        <begin position="126"/>
        <end position="153"/>
    </location>
</feature>
<dbReference type="Gene3D" id="3.30.1370.210">
    <property type="match status" value="1"/>
</dbReference>
<feature type="region of interest" description="Disordered" evidence="7">
    <location>
        <begin position="157"/>
        <end position="178"/>
    </location>
</feature>
<feature type="zinc finger region" description="C3H1-type" evidence="6">
    <location>
        <begin position="98"/>
        <end position="125"/>
    </location>
</feature>
<dbReference type="Pfam" id="PF14608">
    <property type="entry name" value="zf-CCCH_2"/>
    <property type="match status" value="3"/>
</dbReference>
<evidence type="ECO:0000259" key="9">
    <source>
        <dbReference type="PROSITE" id="PS50103"/>
    </source>
</evidence>
<feature type="domain" description="C3H1-type" evidence="9">
    <location>
        <begin position="126"/>
        <end position="153"/>
    </location>
</feature>
<dbReference type="SMART" id="SM00184">
    <property type="entry name" value="RING"/>
    <property type="match status" value="1"/>
</dbReference>
<dbReference type="SMART" id="SM00356">
    <property type="entry name" value="ZnF_C3H1"/>
    <property type="match status" value="4"/>
</dbReference>
<evidence type="ECO:0000313" key="11">
    <source>
        <dbReference type="Proteomes" id="UP000516437"/>
    </source>
</evidence>
<keyword evidence="11" id="KW-1185">Reference proteome</keyword>
<dbReference type="InterPro" id="IPR017907">
    <property type="entry name" value="Znf_RING_CS"/>
</dbReference>
<dbReference type="InterPro" id="IPR041367">
    <property type="entry name" value="Znf-CCCH_4"/>
</dbReference>
<dbReference type="PANTHER" id="PTHR11224">
    <property type="entry name" value="MAKORIN-RELATED"/>
    <property type="match status" value="1"/>
</dbReference>
<dbReference type="AlphaFoldDB" id="A0A6A1WLK4"/>
<dbReference type="Proteomes" id="UP000516437">
    <property type="component" value="Chromosome 1"/>
</dbReference>
<reference evidence="10 11" key="1">
    <citation type="journal article" date="2019" name="Plant Biotechnol. J.">
        <title>The red bayberry genome and genetic basis of sex determination.</title>
        <authorList>
            <person name="Jia H.M."/>
            <person name="Jia H.J."/>
            <person name="Cai Q.L."/>
            <person name="Wang Y."/>
            <person name="Zhao H.B."/>
            <person name="Yang W.F."/>
            <person name="Wang G.Y."/>
            <person name="Li Y.H."/>
            <person name="Zhan D.L."/>
            <person name="Shen Y.T."/>
            <person name="Niu Q.F."/>
            <person name="Chang L."/>
            <person name="Qiu J."/>
            <person name="Zhao L."/>
            <person name="Xie H.B."/>
            <person name="Fu W.Y."/>
            <person name="Jin J."/>
            <person name="Li X.W."/>
            <person name="Jiao Y."/>
            <person name="Zhou C.C."/>
            <person name="Tu T."/>
            <person name="Chai C.Y."/>
            <person name="Gao J.L."/>
            <person name="Fan L.J."/>
            <person name="van de Weg E."/>
            <person name="Wang J.Y."/>
            <person name="Gao Z.S."/>
        </authorList>
    </citation>
    <scope>NUCLEOTIDE SEQUENCE [LARGE SCALE GENOMIC DNA]</scope>
    <source>
        <tissue evidence="10">Leaves</tissue>
    </source>
</reference>
<dbReference type="InterPro" id="IPR001841">
    <property type="entry name" value="Znf_RING"/>
</dbReference>
<dbReference type="InterPro" id="IPR045072">
    <property type="entry name" value="MKRN-like"/>
</dbReference>
<comment type="caution">
    <text evidence="10">The sequence shown here is derived from an EMBL/GenBank/DDBJ whole genome shotgun (WGS) entry which is preliminary data.</text>
</comment>
<dbReference type="InterPro" id="IPR013083">
    <property type="entry name" value="Znf_RING/FYVE/PHD"/>
</dbReference>
<dbReference type="PROSITE" id="PS50103">
    <property type="entry name" value="ZF_C3H1"/>
    <property type="match status" value="4"/>
</dbReference>
<organism evidence="10 11">
    <name type="scientific">Morella rubra</name>
    <name type="common">Chinese bayberry</name>
    <dbReference type="NCBI Taxonomy" id="262757"/>
    <lineage>
        <taxon>Eukaryota</taxon>
        <taxon>Viridiplantae</taxon>
        <taxon>Streptophyta</taxon>
        <taxon>Embryophyta</taxon>
        <taxon>Tracheophyta</taxon>
        <taxon>Spermatophyta</taxon>
        <taxon>Magnoliopsida</taxon>
        <taxon>eudicotyledons</taxon>
        <taxon>Gunneridae</taxon>
        <taxon>Pentapetalae</taxon>
        <taxon>rosids</taxon>
        <taxon>fabids</taxon>
        <taxon>Fagales</taxon>
        <taxon>Myricaceae</taxon>
        <taxon>Morella</taxon>
    </lineage>
</organism>
<feature type="domain" description="C3H1-type" evidence="9">
    <location>
        <begin position="393"/>
        <end position="422"/>
    </location>
</feature>
<proteinExistence type="predicted"/>
<keyword evidence="5 6" id="KW-0862">Zinc</keyword>
<evidence type="ECO:0000256" key="7">
    <source>
        <dbReference type="SAM" id="MobiDB-lite"/>
    </source>
</evidence>
<dbReference type="SUPFAM" id="SSF57850">
    <property type="entry name" value="RING/U-box"/>
    <property type="match status" value="1"/>
</dbReference>
<evidence type="ECO:0000256" key="6">
    <source>
        <dbReference type="PROSITE-ProRule" id="PRU00723"/>
    </source>
</evidence>
<dbReference type="GO" id="GO:0061630">
    <property type="term" value="F:ubiquitin protein ligase activity"/>
    <property type="evidence" value="ECO:0007669"/>
    <property type="project" value="InterPro"/>
</dbReference>
<keyword evidence="1" id="KW-0808">Transferase</keyword>
<name>A0A6A1WLK4_9ROSI</name>
<evidence type="ECO:0000256" key="3">
    <source>
        <dbReference type="ARBA" id="ARBA00022737"/>
    </source>
</evidence>
<keyword evidence="2 6" id="KW-0479">Metal-binding</keyword>
<feature type="domain" description="C3H1-type" evidence="9">
    <location>
        <begin position="237"/>
        <end position="264"/>
    </location>
</feature>
<evidence type="ECO:0000256" key="2">
    <source>
        <dbReference type="ARBA" id="ARBA00022723"/>
    </source>
</evidence>
<dbReference type="EMBL" id="RXIC02000019">
    <property type="protein sequence ID" value="KAB1224737.1"/>
    <property type="molecule type" value="Genomic_DNA"/>
</dbReference>
<evidence type="ECO:0000256" key="5">
    <source>
        <dbReference type="ARBA" id="ARBA00022833"/>
    </source>
</evidence>
<feature type="zinc finger region" description="C3H1-type" evidence="6">
    <location>
        <begin position="393"/>
        <end position="422"/>
    </location>
</feature>
<dbReference type="Gene3D" id="1.20.120.1350">
    <property type="entry name" value="Pneumovirus matrix protein 2 (M2), zinc-binding domain"/>
    <property type="match status" value="1"/>
</dbReference>
<dbReference type="PANTHER" id="PTHR11224:SF10">
    <property type="entry name" value="IP09428P-RELATED"/>
    <property type="match status" value="1"/>
</dbReference>